<accession>E5A585</accession>
<dbReference type="EMBL" id="FP929134">
    <property type="protein sequence ID" value="CBX98783.1"/>
    <property type="molecule type" value="Genomic_DNA"/>
</dbReference>
<name>E5A585_LEPMJ</name>
<reference evidence="2" key="1">
    <citation type="journal article" date="2011" name="Nat. Commun.">
        <title>Effector diversification within compartments of the Leptosphaeria maculans genome affected by Repeat-Induced Point mutations.</title>
        <authorList>
            <person name="Rouxel T."/>
            <person name="Grandaubert J."/>
            <person name="Hane J.K."/>
            <person name="Hoede C."/>
            <person name="van de Wouw A.P."/>
            <person name="Couloux A."/>
            <person name="Dominguez V."/>
            <person name="Anthouard V."/>
            <person name="Bally P."/>
            <person name="Bourras S."/>
            <person name="Cozijnsen A.J."/>
            <person name="Ciuffetti L.M."/>
            <person name="Degrave A."/>
            <person name="Dilmaghani A."/>
            <person name="Duret L."/>
            <person name="Fudal I."/>
            <person name="Goodwin S.B."/>
            <person name="Gout L."/>
            <person name="Glaser N."/>
            <person name="Linglin J."/>
            <person name="Kema G.H.J."/>
            <person name="Lapalu N."/>
            <person name="Lawrence C.B."/>
            <person name="May K."/>
            <person name="Meyer M."/>
            <person name="Ollivier B."/>
            <person name="Poulain J."/>
            <person name="Schoch C.L."/>
            <person name="Simon A."/>
            <person name="Spatafora J.W."/>
            <person name="Stachowiak A."/>
            <person name="Turgeon B.G."/>
            <person name="Tyler B.M."/>
            <person name="Vincent D."/>
            <person name="Weissenbach J."/>
            <person name="Amselem J."/>
            <person name="Quesneville H."/>
            <person name="Oliver R.P."/>
            <person name="Wincker P."/>
            <person name="Balesdent M.-H."/>
            <person name="Howlett B.J."/>
        </authorList>
    </citation>
    <scope>NUCLEOTIDE SEQUENCE [LARGE SCALE GENOMIC DNA]</scope>
    <source>
        <strain evidence="2">JN3 / isolate v23.1.3 / race Av1-4-5-6-7-8</strain>
    </source>
</reference>
<organism evidence="2">
    <name type="scientific">Leptosphaeria maculans (strain JN3 / isolate v23.1.3 / race Av1-4-5-6-7-8)</name>
    <name type="common">Blackleg fungus</name>
    <name type="synonym">Phoma lingam</name>
    <dbReference type="NCBI Taxonomy" id="985895"/>
    <lineage>
        <taxon>Eukaryota</taxon>
        <taxon>Fungi</taxon>
        <taxon>Dikarya</taxon>
        <taxon>Ascomycota</taxon>
        <taxon>Pezizomycotina</taxon>
        <taxon>Dothideomycetes</taxon>
        <taxon>Pleosporomycetidae</taxon>
        <taxon>Pleosporales</taxon>
        <taxon>Pleosporineae</taxon>
        <taxon>Leptosphaeriaceae</taxon>
        <taxon>Plenodomus</taxon>
        <taxon>Plenodomus lingam/Leptosphaeria maculans species complex</taxon>
    </lineage>
</organism>
<dbReference type="InParanoid" id="E5A585"/>
<dbReference type="VEuPathDB" id="FungiDB:LEMA_P080220.1"/>
<proteinExistence type="predicted"/>
<evidence type="ECO:0000313" key="1">
    <source>
        <dbReference type="EMBL" id="CBX98783.1"/>
    </source>
</evidence>
<dbReference type="Proteomes" id="UP000002668">
    <property type="component" value="Genome"/>
</dbReference>
<evidence type="ECO:0000313" key="2">
    <source>
        <dbReference type="Proteomes" id="UP000002668"/>
    </source>
</evidence>
<dbReference type="HOGENOM" id="CLU_1704541_0_0_1"/>
<keyword evidence="2" id="KW-1185">Reference proteome</keyword>
<protein>
    <submittedName>
        <fullName evidence="1">Predicted protein</fullName>
    </submittedName>
</protein>
<gene>
    <name evidence="1" type="ORF">LEMA_P080220.1</name>
</gene>
<sequence length="154" mass="16838">MCPSKTRGLSTAAPLNSNRRVSFHHHVHMLGVAVHVSVPHIALANADDKALFWCEFERAFGLDVQPWKCGEMNGTAGRCCDGLIVYRYLLQETGRGCDSSGEIGKAKLLDIDVDIDKVMNAGWLPTLKWPVAFIPRLHRTATTTAAIAGPKSLQ</sequence>
<dbReference type="AlphaFoldDB" id="E5A585"/>